<dbReference type="SUPFAM" id="SSF158702">
    <property type="entry name" value="Sec63 N-terminal domain-like"/>
    <property type="match status" value="2"/>
</dbReference>
<proteinExistence type="predicted"/>
<keyword evidence="1" id="KW-0547">Nucleotide-binding</keyword>
<dbReference type="GO" id="GO:0003676">
    <property type="term" value="F:nucleic acid binding"/>
    <property type="evidence" value="ECO:0007669"/>
    <property type="project" value="InterPro"/>
</dbReference>
<dbReference type="InterPro" id="IPR003593">
    <property type="entry name" value="AAA+_ATPase"/>
</dbReference>
<dbReference type="InterPro" id="IPR050474">
    <property type="entry name" value="Hel308_SKI2-like"/>
</dbReference>
<dbReference type="PANTHER" id="PTHR47961">
    <property type="entry name" value="DNA POLYMERASE THETA, PUTATIVE (AFU_ORTHOLOGUE AFUA_1G05260)-RELATED"/>
    <property type="match status" value="1"/>
</dbReference>
<evidence type="ECO:0000256" key="4">
    <source>
        <dbReference type="ARBA" id="ARBA00022840"/>
    </source>
</evidence>
<dbReference type="Pfam" id="PF02889">
    <property type="entry name" value="Sec63"/>
    <property type="match status" value="2"/>
</dbReference>
<feature type="domain" description="Helicase ATP-binding" evidence="6">
    <location>
        <begin position="131"/>
        <end position="315"/>
    </location>
</feature>
<dbReference type="SUPFAM" id="SSF46785">
    <property type="entry name" value="Winged helix' DNA-binding domain"/>
    <property type="match status" value="2"/>
</dbReference>
<protein>
    <recommendedName>
        <fullName evidence="10">Activating signal cointegrator 1 complex subunit 3</fullName>
    </recommendedName>
</protein>
<sequence length="2078" mass="225688">MAAGIMTGGAPTSEESAAAAAMLRRGEDARRLDEAAREDAANAELRALRELVGGTGDSFVGAVDRMKASLPPGSTYESFKDHIKIHIPAPVSALRDVDEADLVRVDELEDWAQVAFAGTERLNPLQSAVFETAYHSSENVLVCAPTGAGKTNVAMLAVCRELSQHFVDGVLQRDDFKIVYVAPMKALAAEVTDKFGKRLAGLGVRVRELTGDMQLTRREIAETQMLVVTPEKWDVITRKSGEGGGGITQQVRLLIIDEVHLLADGRGAVIESLVARTLRQVEASQSVIRLVGLSATLPNYQDVGLFLRVNPETGLFHFGPDFRPVPLAQTFFGVAERNAWRRRERMTELAFDKCVEAMEREKQVMVFVHSRKDTGRTGMEIASLAAKSGAAERLFASADADGSFLKTVPKDVLRAMDEARAERGEPPLMEAIKAGRGPPSRKRSGQVLSLLRQLGKSKNHELRELVGMGIGIHHAGMLRSDRNLAEQLFMAGEIKVLCCTATLAWGVNLPAHTVIIKGTDVYNAEAGGFVDLSVLDVLQIFGRAGRPQFDTEGEACIITTSDKLSHYQQRLLRQTSIESSFIKSLPDHLNAEIVSGSVANVREAVIWMSYTYLFVRMLRNPTAYGIRLEECRADPMLEGKRIELVCAAARRLDECRLIRYDERSGALAATDMGRVASHFYIRHESMDLFYRELARRPPTDEEALALLCRADEFQQLRVRDEELKELAMLRKDAPFNVKGELATTEVKTNILLQAYINGVRPRTFTLVGDTSYITQSAGRIARGLFEISVRRGWCSAATAMLSLCKAVDRRVWAHQTPLRQLAGGYGSAGHGVAAAHAVPWEAITKIEGTGGARSMPIGLDRLADMTAADIGAMLHYPRAGPRVKAAVEVVPHVYMQASAQPITRSVLRVALTVTPDFRWVDRVHGAGTDPWWIWVEDDRSEQLYHHELIAFSRGAVQAGEEQRLTFTIPVPDPMPPQLWVRATHDRWQGVEETVELPLRALVLPDEAPPHTDLLDLVPLPKTALQCEAFESIFRFTHFNPIQTQIFHVLYHTDHNVLLGAPTGSGKTVAAELAVFRLFNERPGSKAIYIAPLKALVSERIKDWGRKFGEGMGKRVVELTGDVTPDAKALQEADILVTTPEKWDGISRSWQRRGYVKKVGLVIIDEIHLLGEDRGPVLEVIVSRMRFIAAHTGSPVRIVGLSTALANAADLADWLGIDRVGLYNFRPSVRPIPMDVHIQGFPGKHYCPRMATMNKPVYAAVAEHSPDKPALVFVSSRRQTRLTALDLISLCATDDNPRRFLRMDPEACQALVDARVKDATLKHTLVFGVGMHHAGLPQTDRDIVEELFVGGKIQVLVCTSTLAWGVNFPAHLVVVKGTEYFDGKLGRYVDFAITDVLQMMGRAGRPQFDDDAVAVIMVHEPKKQFYRKFLYEPFPVESQLLGCLHDHINAEVAAGTIRSRADAADWLTWTYFFRRLVRNPSFYHLDATDPAAVSAYLAELVDSTLSDLERSGCVLLGEEAAEALGVDPQAEQRRATRRAKRREAQAKKEAMGVLGMGLEAIKGGKTGKTGKSGKGGGRALAWGDEAEAEDEAAAAAAKAGAAAGDADDDEDEEPIDVQDLVAPSMLGHISSFYYLSHATAGMVEDRLLTEAEADPSLAALQDHSLLLRILCDAAEFDELPVRHNEELLNEQLAELLPWAPGGPLDDPHVKAFLLLQAHMARVPLPISDFLNDTRSVLDQAPRVLNAMVDVAANAGLLPAALTLMELSQCLAQARFPFDSTLLQLPRVDEAFLADVHAAVVDRAGPSADAAARAAALEAGLEGVWSEKRGAAEPEIRAVGIAELLEALAAEQPSHARGAASPLLGKCLASLRGSAREKVAQTLARDFPLIDVRWTLRSADTGEELMTSSTRSGEGSPAVCGSGLELRVEVRSAKGALPRKAPCPMWAKPRGFGWWLVAGDELTGELLAVKRIGTSGRGGAFTLSLDAPDAPLADGAPWEPVLMLVSDVVMGLDQQLALTVPLVEASAAAPAAIDDAAAAAASAGAGGASAAAAAADSGPGSEIRAPVGTSGGAFDELFRV</sequence>
<dbReference type="InterPro" id="IPR014001">
    <property type="entry name" value="Helicase_ATP-bd"/>
</dbReference>
<dbReference type="Gene3D" id="1.10.10.10">
    <property type="entry name" value="Winged helix-like DNA-binding domain superfamily/Winged helix DNA-binding domain"/>
    <property type="match status" value="2"/>
</dbReference>
<dbReference type="Gene3D" id="3.40.50.300">
    <property type="entry name" value="P-loop containing nucleotide triphosphate hydrolases"/>
    <property type="match status" value="4"/>
</dbReference>
<dbReference type="SMART" id="SM00973">
    <property type="entry name" value="Sec63"/>
    <property type="match status" value="2"/>
</dbReference>
<dbReference type="InterPro" id="IPR057842">
    <property type="entry name" value="WH_MER3"/>
</dbReference>
<dbReference type="InterPro" id="IPR011545">
    <property type="entry name" value="DEAD/DEAH_box_helicase_dom"/>
</dbReference>
<feature type="region of interest" description="Disordered" evidence="5">
    <location>
        <begin position="1590"/>
        <end position="1611"/>
    </location>
</feature>
<feature type="domain" description="Helicase C-terminal" evidence="7">
    <location>
        <begin position="411"/>
        <end position="593"/>
    </location>
</feature>
<dbReference type="GO" id="GO:0005524">
    <property type="term" value="F:ATP binding"/>
    <property type="evidence" value="ECO:0007669"/>
    <property type="project" value="UniProtKB-KW"/>
</dbReference>
<evidence type="ECO:0000313" key="8">
    <source>
        <dbReference type="EMBL" id="KAA0158266.1"/>
    </source>
</evidence>
<dbReference type="SMART" id="SM00487">
    <property type="entry name" value="DEXDc"/>
    <property type="match status" value="2"/>
</dbReference>
<keyword evidence="4" id="KW-0067">ATP-binding</keyword>
<dbReference type="PIRSF" id="PIRSF039073">
    <property type="entry name" value="BRR2"/>
    <property type="match status" value="1"/>
</dbReference>
<organism evidence="8 9">
    <name type="scientific">Cafeteria roenbergensis</name>
    <name type="common">Marine flagellate</name>
    <dbReference type="NCBI Taxonomy" id="33653"/>
    <lineage>
        <taxon>Eukaryota</taxon>
        <taxon>Sar</taxon>
        <taxon>Stramenopiles</taxon>
        <taxon>Bigyra</taxon>
        <taxon>Opalozoa</taxon>
        <taxon>Bicosoecida</taxon>
        <taxon>Cafeteriaceae</taxon>
        <taxon>Cafeteria</taxon>
    </lineage>
</organism>
<dbReference type="InterPro" id="IPR004179">
    <property type="entry name" value="Sec63-dom"/>
</dbReference>
<dbReference type="EMBL" id="VLTL01000155">
    <property type="protein sequence ID" value="KAA0158266.1"/>
    <property type="molecule type" value="Genomic_DNA"/>
</dbReference>
<dbReference type="Gene3D" id="2.60.40.150">
    <property type="entry name" value="C2 domain"/>
    <property type="match status" value="2"/>
</dbReference>
<evidence type="ECO:0008006" key="10">
    <source>
        <dbReference type="Google" id="ProtNLM"/>
    </source>
</evidence>
<dbReference type="PROSITE" id="PS51192">
    <property type="entry name" value="HELICASE_ATP_BIND_1"/>
    <property type="match status" value="2"/>
</dbReference>
<dbReference type="InterPro" id="IPR036390">
    <property type="entry name" value="WH_DNA-bd_sf"/>
</dbReference>
<dbReference type="PROSITE" id="PS51194">
    <property type="entry name" value="HELICASE_CTER"/>
    <property type="match status" value="2"/>
</dbReference>
<keyword evidence="3" id="KW-0347">Helicase</keyword>
<feature type="compositionally biased region" description="Low complexity" evidence="5">
    <location>
        <begin position="1592"/>
        <end position="1603"/>
    </location>
</feature>
<dbReference type="InterPro" id="IPR014756">
    <property type="entry name" value="Ig_E-set"/>
</dbReference>
<evidence type="ECO:0000256" key="5">
    <source>
        <dbReference type="SAM" id="MobiDB-lite"/>
    </source>
</evidence>
<reference evidence="8 9" key="1">
    <citation type="submission" date="2019-07" db="EMBL/GenBank/DDBJ databases">
        <title>Genomes of Cafeteria roenbergensis.</title>
        <authorList>
            <person name="Fischer M.G."/>
            <person name="Hackl T."/>
            <person name="Roman M."/>
        </authorList>
    </citation>
    <scope>NUCLEOTIDE SEQUENCE [LARGE SCALE GENOMIC DNA]</scope>
    <source>
        <strain evidence="8 9">RCC970-E3</strain>
    </source>
</reference>
<dbReference type="CDD" id="cd18795">
    <property type="entry name" value="SF2_C_Ski2"/>
    <property type="match status" value="2"/>
</dbReference>
<dbReference type="Proteomes" id="UP000324907">
    <property type="component" value="Unassembled WGS sequence"/>
</dbReference>
<evidence type="ECO:0000256" key="1">
    <source>
        <dbReference type="ARBA" id="ARBA00022741"/>
    </source>
</evidence>
<dbReference type="GO" id="GO:0004386">
    <property type="term" value="F:helicase activity"/>
    <property type="evidence" value="ECO:0007669"/>
    <property type="project" value="UniProtKB-KW"/>
</dbReference>
<evidence type="ECO:0000313" key="9">
    <source>
        <dbReference type="Proteomes" id="UP000324907"/>
    </source>
</evidence>
<evidence type="ECO:0000259" key="6">
    <source>
        <dbReference type="PROSITE" id="PS51192"/>
    </source>
</evidence>
<name>A0A5A8CZ01_CAFRO</name>
<dbReference type="Pfam" id="PF23445">
    <property type="entry name" value="WHD_SNRNP200"/>
    <property type="match status" value="2"/>
</dbReference>
<dbReference type="PANTHER" id="PTHR47961:SF13">
    <property type="entry name" value="ACTIVATING SIGNAL COINTEGRATOR 1 COMPLEX SUBUNIT 3"/>
    <property type="match status" value="1"/>
</dbReference>
<accession>A0A5A8CZ01</accession>
<dbReference type="Pfam" id="PF00271">
    <property type="entry name" value="Helicase_C"/>
    <property type="match status" value="2"/>
</dbReference>
<evidence type="ECO:0000259" key="7">
    <source>
        <dbReference type="PROSITE" id="PS51194"/>
    </source>
</evidence>
<dbReference type="SUPFAM" id="SSF81296">
    <property type="entry name" value="E set domains"/>
    <property type="match status" value="1"/>
</dbReference>
<dbReference type="SUPFAM" id="SSF52540">
    <property type="entry name" value="P-loop containing nucleoside triphosphate hydrolases"/>
    <property type="match status" value="4"/>
</dbReference>
<evidence type="ECO:0000256" key="2">
    <source>
        <dbReference type="ARBA" id="ARBA00022801"/>
    </source>
</evidence>
<dbReference type="SMART" id="SM00490">
    <property type="entry name" value="HELICc"/>
    <property type="match status" value="2"/>
</dbReference>
<dbReference type="FunFam" id="3.40.50.300:FF:000102">
    <property type="entry name" value="RNA helicase, activating signal cointegrator 1"/>
    <property type="match status" value="1"/>
</dbReference>
<dbReference type="FunFam" id="1.10.10.10:FF:000012">
    <property type="entry name" value="U5 small nuclear ribonucleoprotein helicase"/>
    <property type="match status" value="1"/>
</dbReference>
<gene>
    <name evidence="8" type="ORF">FNF28_06322</name>
</gene>
<dbReference type="InterPro" id="IPR036388">
    <property type="entry name" value="WH-like_DNA-bd_sf"/>
</dbReference>
<feature type="domain" description="Helicase ATP-binding" evidence="6">
    <location>
        <begin position="1047"/>
        <end position="1222"/>
    </location>
</feature>
<comment type="caution">
    <text evidence="8">The sequence shown here is derived from an EMBL/GenBank/DDBJ whole genome shotgun (WGS) entry which is preliminary data.</text>
</comment>
<dbReference type="GO" id="GO:0016787">
    <property type="term" value="F:hydrolase activity"/>
    <property type="evidence" value="ECO:0007669"/>
    <property type="project" value="UniProtKB-KW"/>
</dbReference>
<dbReference type="InterPro" id="IPR035892">
    <property type="entry name" value="C2_domain_sf"/>
</dbReference>
<dbReference type="SMART" id="SM00382">
    <property type="entry name" value="AAA"/>
    <property type="match status" value="2"/>
</dbReference>
<dbReference type="InterPro" id="IPR001650">
    <property type="entry name" value="Helicase_C-like"/>
</dbReference>
<dbReference type="FunFam" id="1.10.3380.10:FF:000002">
    <property type="entry name" value="Activating signal cointegrator 1 complex subunit 3"/>
    <property type="match status" value="1"/>
</dbReference>
<dbReference type="FunFam" id="1.10.10.10:FF:000024">
    <property type="entry name" value="U5 small nuclear ribonucleoprotein helicase"/>
    <property type="match status" value="1"/>
</dbReference>
<keyword evidence="2" id="KW-0378">Hydrolase</keyword>
<feature type="region of interest" description="Disordered" evidence="5">
    <location>
        <begin position="1526"/>
        <end position="1547"/>
    </location>
</feature>
<dbReference type="FunFam" id="3.40.50.300:FF:000231">
    <property type="entry name" value="Activating signal cointegrator 1 complex subunit 3"/>
    <property type="match status" value="1"/>
</dbReference>
<feature type="domain" description="Helicase C-terminal" evidence="7">
    <location>
        <begin position="1255"/>
        <end position="1441"/>
    </location>
</feature>
<evidence type="ECO:0000256" key="3">
    <source>
        <dbReference type="ARBA" id="ARBA00022806"/>
    </source>
</evidence>
<dbReference type="Pfam" id="PF00270">
    <property type="entry name" value="DEAD"/>
    <property type="match status" value="2"/>
</dbReference>
<dbReference type="Gene3D" id="1.10.3380.10">
    <property type="entry name" value="Sec63 N-terminal domain-like domain"/>
    <property type="match status" value="2"/>
</dbReference>
<dbReference type="FunFam" id="3.40.50.300:FF:000198">
    <property type="entry name" value="Activating signal cointegrator 1 complex subunit"/>
    <property type="match status" value="1"/>
</dbReference>
<dbReference type="InterPro" id="IPR027417">
    <property type="entry name" value="P-loop_NTPase"/>
</dbReference>